<dbReference type="AlphaFoldDB" id="A0A1A6XQ43"/>
<gene>
    <name evidence="9" type="ORF">A9K58_16340</name>
</gene>
<dbReference type="PANTHER" id="PTHR43811">
    <property type="entry name" value="FKBP-TYPE PEPTIDYL-PROLYL CIS-TRANS ISOMERASE FKPA"/>
    <property type="match status" value="1"/>
</dbReference>
<evidence type="ECO:0000256" key="7">
    <source>
        <dbReference type="SAM" id="SignalP"/>
    </source>
</evidence>
<dbReference type="Proteomes" id="UP000092256">
    <property type="component" value="Unassembled WGS sequence"/>
</dbReference>
<evidence type="ECO:0000256" key="1">
    <source>
        <dbReference type="ARBA" id="ARBA00000971"/>
    </source>
</evidence>
<dbReference type="EMBL" id="LYVJ01000013">
    <property type="protein sequence ID" value="OBU64815.1"/>
    <property type="molecule type" value="Genomic_DNA"/>
</dbReference>
<protein>
    <recommendedName>
        <fullName evidence="6">Peptidyl-prolyl cis-trans isomerase</fullName>
        <ecNumber evidence="6">5.2.1.8</ecNumber>
    </recommendedName>
</protein>
<feature type="chain" id="PRO_5008353350" description="Peptidyl-prolyl cis-trans isomerase" evidence="7">
    <location>
        <begin position="23"/>
        <end position="144"/>
    </location>
</feature>
<feature type="domain" description="PPIase FKBP-type" evidence="8">
    <location>
        <begin position="49"/>
        <end position="143"/>
    </location>
</feature>
<evidence type="ECO:0000256" key="2">
    <source>
        <dbReference type="ARBA" id="ARBA00006577"/>
    </source>
</evidence>
<evidence type="ECO:0000256" key="4">
    <source>
        <dbReference type="ARBA" id="ARBA00023235"/>
    </source>
</evidence>
<keyword evidence="4 5" id="KW-0413">Isomerase</keyword>
<evidence type="ECO:0000313" key="10">
    <source>
        <dbReference type="Proteomes" id="UP000092256"/>
    </source>
</evidence>
<dbReference type="SUPFAM" id="SSF54534">
    <property type="entry name" value="FKBP-like"/>
    <property type="match status" value="1"/>
</dbReference>
<proteinExistence type="inferred from homology"/>
<dbReference type="OrthoDB" id="9814548at2"/>
<sequence length="144" mass="15112">MRRLLIPLLLSLVAAGCSSEPAGPPPGGTLAAFERIDSVPGTGAEAVPGSRVTVHYTGWIYDSRTGNKHGRTFDSSVSRGQPFTFTLGAGEVIRGWDEGVAGMKVGGKRTLMIPPAYGYAERRAGSIPPGSSLVFDVELLDVKP</sequence>
<dbReference type="EC" id="5.2.1.8" evidence="6"/>
<dbReference type="PANTHER" id="PTHR43811:SF23">
    <property type="entry name" value="FKBP-TYPE 22 KDA PEPTIDYL-PROLYL CIS-TRANS ISOMERASE"/>
    <property type="match status" value="1"/>
</dbReference>
<dbReference type="InterPro" id="IPR001179">
    <property type="entry name" value="PPIase_FKBP_dom"/>
</dbReference>
<dbReference type="PROSITE" id="PS50059">
    <property type="entry name" value="FKBP_PPIASE"/>
    <property type="match status" value="1"/>
</dbReference>
<keyword evidence="7" id="KW-0732">Signal</keyword>
<dbReference type="PROSITE" id="PS51257">
    <property type="entry name" value="PROKAR_LIPOPROTEIN"/>
    <property type="match status" value="1"/>
</dbReference>
<dbReference type="Gene3D" id="3.10.50.40">
    <property type="match status" value="1"/>
</dbReference>
<comment type="similarity">
    <text evidence="2 6">Belongs to the FKBP-type PPIase family.</text>
</comment>
<feature type="signal peptide" evidence="7">
    <location>
        <begin position="1"/>
        <end position="22"/>
    </location>
</feature>
<organism evidence="9 10">
    <name type="scientific">Stenotrophomonas maltophilia</name>
    <name type="common">Pseudomonas maltophilia</name>
    <name type="synonym">Xanthomonas maltophilia</name>
    <dbReference type="NCBI Taxonomy" id="40324"/>
    <lineage>
        <taxon>Bacteria</taxon>
        <taxon>Pseudomonadati</taxon>
        <taxon>Pseudomonadota</taxon>
        <taxon>Gammaproteobacteria</taxon>
        <taxon>Lysobacterales</taxon>
        <taxon>Lysobacteraceae</taxon>
        <taxon>Stenotrophomonas</taxon>
        <taxon>Stenotrophomonas maltophilia group</taxon>
    </lineage>
</organism>
<dbReference type="Pfam" id="PF00254">
    <property type="entry name" value="FKBP_C"/>
    <property type="match status" value="1"/>
</dbReference>
<dbReference type="FunFam" id="3.10.50.40:FF:000006">
    <property type="entry name" value="Peptidyl-prolyl cis-trans isomerase"/>
    <property type="match status" value="1"/>
</dbReference>
<dbReference type="GO" id="GO:0003755">
    <property type="term" value="F:peptidyl-prolyl cis-trans isomerase activity"/>
    <property type="evidence" value="ECO:0007669"/>
    <property type="project" value="UniProtKB-UniRule"/>
</dbReference>
<name>A0A1A6XQ43_STEMA</name>
<dbReference type="InterPro" id="IPR046357">
    <property type="entry name" value="PPIase_dom_sf"/>
</dbReference>
<reference evidence="9 10" key="1">
    <citation type="submission" date="2016-05" db="EMBL/GenBank/DDBJ databases">
        <title>Draft Genome Sequences of Stenotrophomonas maltophilia Strains Sm32COP, Sm41DVV, Sm46PAILV, SmF3, SmF22, SmSOFb1 and SmCVFa1, Isolated from Different Manures, in France.</title>
        <authorList>
            <person name="Nazaret S."/>
            <person name="Bodilis J."/>
        </authorList>
    </citation>
    <scope>NUCLEOTIDE SEQUENCE [LARGE SCALE GENOMIC DNA]</scope>
    <source>
        <strain evidence="9 10">Sm46PAILV</strain>
    </source>
</reference>
<evidence type="ECO:0000256" key="3">
    <source>
        <dbReference type="ARBA" id="ARBA00023110"/>
    </source>
</evidence>
<comment type="catalytic activity">
    <reaction evidence="1 5 6">
        <text>[protein]-peptidylproline (omega=180) = [protein]-peptidylproline (omega=0)</text>
        <dbReference type="Rhea" id="RHEA:16237"/>
        <dbReference type="Rhea" id="RHEA-COMP:10747"/>
        <dbReference type="Rhea" id="RHEA-COMP:10748"/>
        <dbReference type="ChEBI" id="CHEBI:83833"/>
        <dbReference type="ChEBI" id="CHEBI:83834"/>
        <dbReference type="EC" id="5.2.1.8"/>
    </reaction>
</comment>
<evidence type="ECO:0000259" key="8">
    <source>
        <dbReference type="PROSITE" id="PS50059"/>
    </source>
</evidence>
<evidence type="ECO:0000256" key="6">
    <source>
        <dbReference type="RuleBase" id="RU003915"/>
    </source>
</evidence>
<evidence type="ECO:0000313" key="9">
    <source>
        <dbReference type="EMBL" id="OBU64815.1"/>
    </source>
</evidence>
<comment type="caution">
    <text evidence="9">The sequence shown here is derived from an EMBL/GenBank/DDBJ whole genome shotgun (WGS) entry which is preliminary data.</text>
</comment>
<keyword evidence="3 5" id="KW-0697">Rotamase</keyword>
<evidence type="ECO:0000256" key="5">
    <source>
        <dbReference type="PROSITE-ProRule" id="PRU00277"/>
    </source>
</evidence>
<dbReference type="RefSeq" id="WP_065200339.1">
    <property type="nucleotide sequence ID" value="NZ_LYVJ01000013.1"/>
</dbReference>
<accession>A0A1A6XQ43</accession>